<evidence type="ECO:0000256" key="1">
    <source>
        <dbReference type="ARBA" id="ARBA00022487"/>
    </source>
</evidence>
<evidence type="ECO:0000256" key="3">
    <source>
        <dbReference type="ARBA" id="ARBA00022801"/>
    </source>
</evidence>
<dbReference type="EMBL" id="JAUKTV010000002">
    <property type="protein sequence ID" value="KAK0744982.1"/>
    <property type="molecule type" value="Genomic_DNA"/>
</dbReference>
<keyword evidence="6" id="KW-1185">Reference proteome</keyword>
<evidence type="ECO:0000256" key="4">
    <source>
        <dbReference type="RuleBase" id="RU367147"/>
    </source>
</evidence>
<dbReference type="Proteomes" id="UP001172159">
    <property type="component" value="Unassembled WGS sequence"/>
</dbReference>
<evidence type="ECO:0000313" key="6">
    <source>
        <dbReference type="Proteomes" id="UP001172159"/>
    </source>
</evidence>
<name>A0AA40ET76_9PEZI</name>
<reference evidence="5" key="1">
    <citation type="submission" date="2023-06" db="EMBL/GenBank/DDBJ databases">
        <title>Genome-scale phylogeny and comparative genomics of the fungal order Sordariales.</title>
        <authorList>
            <consortium name="Lawrence Berkeley National Laboratory"/>
            <person name="Hensen N."/>
            <person name="Bonometti L."/>
            <person name="Westerberg I."/>
            <person name="Brannstrom I.O."/>
            <person name="Guillou S."/>
            <person name="Cros-Aarteil S."/>
            <person name="Calhoun S."/>
            <person name="Haridas S."/>
            <person name="Kuo A."/>
            <person name="Mondo S."/>
            <person name="Pangilinan J."/>
            <person name="Riley R."/>
            <person name="Labutti K."/>
            <person name="Andreopoulos B."/>
            <person name="Lipzen A."/>
            <person name="Chen C."/>
            <person name="Yanf M."/>
            <person name="Daum C."/>
            <person name="Ng V."/>
            <person name="Clum A."/>
            <person name="Steindorff A."/>
            <person name="Ohm R."/>
            <person name="Martin F."/>
            <person name="Silar P."/>
            <person name="Natvig D."/>
            <person name="Lalanne C."/>
            <person name="Gautier V."/>
            <person name="Ament-Velasquez S.L."/>
            <person name="Kruys A."/>
            <person name="Hutchinson M.I."/>
            <person name="Powell A.J."/>
            <person name="Barry K."/>
            <person name="Miller A.N."/>
            <person name="Grigoriev I.V."/>
            <person name="Debuchy R."/>
            <person name="Gladieux P."/>
            <person name="Thoren M.H."/>
            <person name="Johannesson H."/>
        </authorList>
    </citation>
    <scope>NUCLEOTIDE SEQUENCE</scope>
    <source>
        <strain evidence="5">CBS 540.89</strain>
    </source>
</reference>
<proteinExistence type="inferred from homology"/>
<protein>
    <recommendedName>
        <fullName evidence="4">Carboxylic ester hydrolase</fullName>
        <ecNumber evidence="4">3.1.1.-</ecNumber>
    </recommendedName>
</protein>
<accession>A0AA40ET76</accession>
<dbReference type="PANTHER" id="PTHR43037:SF5">
    <property type="entry name" value="FERULOYL ESTERASE"/>
    <property type="match status" value="1"/>
</dbReference>
<keyword evidence="4" id="KW-0964">Secreted</keyword>
<dbReference type="Gene3D" id="3.40.50.1820">
    <property type="entry name" value="alpha/beta hydrolase"/>
    <property type="match status" value="1"/>
</dbReference>
<keyword evidence="4" id="KW-0119">Carbohydrate metabolism</keyword>
<sequence>MKLSHLLLSSLSVHGICAQLQEITNFGSNPSKAKMFIYIPADLPPNPAILVGVHYCTGTARGYYNGSPYKRLSDEKKFLVIYPESPNSGGCWDVSSRATLRRDGGADSNAIANMVRYAVDRYKADPARVYVIGESSGGMMASILAAAYPDLFAAVINYSGVACGCFFTDSVAGWNSNCSGGRMNHLTPEQWAGWVYDAYPGYNGTRPRMQIYHGSVDTTIAPANYNYSIAQWTTVFGYPGVPVEESADTPEGGYTTQVFGERLTGVYAKGVGHGVPVHGDEDMKFFGL</sequence>
<dbReference type="AlphaFoldDB" id="A0AA40ET76"/>
<dbReference type="InterPro" id="IPR010126">
    <property type="entry name" value="Esterase_phb"/>
</dbReference>
<gene>
    <name evidence="5" type="ORF">B0T21DRAFT_280593</name>
</gene>
<dbReference type="SUPFAM" id="SSF53474">
    <property type="entry name" value="alpha/beta-Hydrolases"/>
    <property type="match status" value="2"/>
</dbReference>
<dbReference type="InterPro" id="IPR050955">
    <property type="entry name" value="Plant_Biomass_Hydrol_Est"/>
</dbReference>
<dbReference type="NCBIfam" id="TIGR01840">
    <property type="entry name" value="esterase_phb"/>
    <property type="match status" value="1"/>
</dbReference>
<comment type="function">
    <text evidence="4">Esterase involved in the hydrolysis of xylan, a major structural heterogeneous polysaccharide found in plant biomass representing the second most abundant polysaccharide in the biosphere, after cellulose.</text>
</comment>
<dbReference type="EC" id="3.1.1.-" evidence="4"/>
<dbReference type="PANTHER" id="PTHR43037">
    <property type="entry name" value="UNNAMED PRODUCT-RELATED"/>
    <property type="match status" value="1"/>
</dbReference>
<keyword evidence="4" id="KW-0624">Polysaccharide degradation</keyword>
<feature type="chain" id="PRO_5041483672" description="Carboxylic ester hydrolase" evidence="4">
    <location>
        <begin position="19"/>
        <end position="288"/>
    </location>
</feature>
<comment type="similarity">
    <text evidence="4">Belongs to the carbohydrate esterase 1 (CE1) family.</text>
</comment>
<evidence type="ECO:0000313" key="5">
    <source>
        <dbReference type="EMBL" id="KAK0744982.1"/>
    </source>
</evidence>
<dbReference type="GO" id="GO:0005576">
    <property type="term" value="C:extracellular region"/>
    <property type="evidence" value="ECO:0007669"/>
    <property type="project" value="UniProtKB-SubCell"/>
</dbReference>
<organism evidence="5 6">
    <name type="scientific">Apiosordaria backusii</name>
    <dbReference type="NCBI Taxonomy" id="314023"/>
    <lineage>
        <taxon>Eukaryota</taxon>
        <taxon>Fungi</taxon>
        <taxon>Dikarya</taxon>
        <taxon>Ascomycota</taxon>
        <taxon>Pezizomycotina</taxon>
        <taxon>Sordariomycetes</taxon>
        <taxon>Sordariomycetidae</taxon>
        <taxon>Sordariales</taxon>
        <taxon>Lasiosphaeriaceae</taxon>
        <taxon>Apiosordaria</taxon>
    </lineage>
</organism>
<dbReference type="InterPro" id="IPR029058">
    <property type="entry name" value="AB_hydrolase_fold"/>
</dbReference>
<evidence type="ECO:0000256" key="2">
    <source>
        <dbReference type="ARBA" id="ARBA00022729"/>
    </source>
</evidence>
<keyword evidence="3 4" id="KW-0378">Hydrolase</keyword>
<dbReference type="GO" id="GO:0045493">
    <property type="term" value="P:xylan catabolic process"/>
    <property type="evidence" value="ECO:0007669"/>
    <property type="project" value="UniProtKB-UniRule"/>
</dbReference>
<keyword evidence="2 4" id="KW-0732">Signal</keyword>
<dbReference type="GO" id="GO:0052689">
    <property type="term" value="F:carboxylic ester hydrolase activity"/>
    <property type="evidence" value="ECO:0007669"/>
    <property type="project" value="UniProtKB-KW"/>
</dbReference>
<keyword evidence="1 4" id="KW-0719">Serine esterase</keyword>
<comment type="subcellular location">
    <subcellularLocation>
        <location evidence="4">Secreted</location>
    </subcellularLocation>
</comment>
<comment type="caution">
    <text evidence="5">The sequence shown here is derived from an EMBL/GenBank/DDBJ whole genome shotgun (WGS) entry which is preliminary data.</text>
</comment>
<dbReference type="Pfam" id="PF10503">
    <property type="entry name" value="Esterase_PHB"/>
    <property type="match status" value="1"/>
</dbReference>
<feature type="signal peptide" evidence="4">
    <location>
        <begin position="1"/>
        <end position="18"/>
    </location>
</feature>